<reference evidence="1 2" key="1">
    <citation type="submission" date="2016-11" db="EMBL/GenBank/DDBJ databases">
        <title>The macronuclear genome of Stentor coeruleus: a giant cell with tiny introns.</title>
        <authorList>
            <person name="Slabodnick M."/>
            <person name="Ruby J.G."/>
            <person name="Reiff S.B."/>
            <person name="Swart E.C."/>
            <person name="Gosai S."/>
            <person name="Prabakaran S."/>
            <person name="Witkowska E."/>
            <person name="Larue G.E."/>
            <person name="Fisher S."/>
            <person name="Freeman R.M."/>
            <person name="Gunawardena J."/>
            <person name="Chu W."/>
            <person name="Stover N.A."/>
            <person name="Gregory B.D."/>
            <person name="Nowacki M."/>
            <person name="Derisi J."/>
            <person name="Roy S.W."/>
            <person name="Marshall W.F."/>
            <person name="Sood P."/>
        </authorList>
    </citation>
    <scope>NUCLEOTIDE SEQUENCE [LARGE SCALE GENOMIC DNA]</scope>
    <source>
        <strain evidence="1">WM001</strain>
    </source>
</reference>
<dbReference type="OrthoDB" id="317222at2759"/>
<comment type="caution">
    <text evidence="1">The sequence shown here is derived from an EMBL/GenBank/DDBJ whole genome shotgun (WGS) entry which is preliminary data.</text>
</comment>
<name>A0A1R2C8N6_9CILI</name>
<sequence>MSGSFNSSPIKTYAMTPGRQRKISSEDFTQWASKNLYRSSYRDMHKQSPVKNKNYAIPGYSGHIPGKNADTNYGKRFAIVSREQFTRDKYLPQRQTELFPQRPSSLSPISRNLGKFGGGIEDEFHTVSRFHGRSTIPMTHPNYTASDWSTNYTNTYVKQEDVRLSIFRKTDPEFRKKVPVVDREVAKASGFVQNSTLFDGHGWLPISQLHGDMGYSEYRNRYNPDVNFHPSPLKANNRKMPKKQLVY</sequence>
<dbReference type="AlphaFoldDB" id="A0A1R2C8N6"/>
<keyword evidence="2" id="KW-1185">Reference proteome</keyword>
<protein>
    <submittedName>
        <fullName evidence="1">Uncharacterized protein</fullName>
    </submittedName>
</protein>
<gene>
    <name evidence="1" type="ORF">SteCoe_13324</name>
</gene>
<evidence type="ECO:0000313" key="1">
    <source>
        <dbReference type="EMBL" id="OMJ85351.1"/>
    </source>
</evidence>
<organism evidence="1 2">
    <name type="scientific">Stentor coeruleus</name>
    <dbReference type="NCBI Taxonomy" id="5963"/>
    <lineage>
        <taxon>Eukaryota</taxon>
        <taxon>Sar</taxon>
        <taxon>Alveolata</taxon>
        <taxon>Ciliophora</taxon>
        <taxon>Postciliodesmatophora</taxon>
        <taxon>Heterotrichea</taxon>
        <taxon>Heterotrichida</taxon>
        <taxon>Stentoridae</taxon>
        <taxon>Stentor</taxon>
    </lineage>
</organism>
<dbReference type="EMBL" id="MPUH01000239">
    <property type="protein sequence ID" value="OMJ85351.1"/>
    <property type="molecule type" value="Genomic_DNA"/>
</dbReference>
<evidence type="ECO:0000313" key="2">
    <source>
        <dbReference type="Proteomes" id="UP000187209"/>
    </source>
</evidence>
<dbReference type="Proteomes" id="UP000187209">
    <property type="component" value="Unassembled WGS sequence"/>
</dbReference>
<accession>A0A1R2C8N6</accession>
<proteinExistence type="predicted"/>